<dbReference type="InterPro" id="IPR036249">
    <property type="entry name" value="Thioredoxin-like_sf"/>
</dbReference>
<keyword evidence="1" id="KW-0472">Membrane</keyword>
<dbReference type="EMBL" id="CACVAX010000059">
    <property type="protein sequence ID" value="CAA6821341.1"/>
    <property type="molecule type" value="Genomic_DNA"/>
</dbReference>
<dbReference type="PROSITE" id="PS51354">
    <property type="entry name" value="GLUTAREDOXIN_2"/>
    <property type="match status" value="1"/>
</dbReference>
<name>A0A6S6TDR0_9BACT</name>
<evidence type="ECO:0000313" key="3">
    <source>
        <dbReference type="EMBL" id="CAA6821341.1"/>
    </source>
</evidence>
<evidence type="ECO:0000256" key="1">
    <source>
        <dbReference type="SAM" id="Phobius"/>
    </source>
</evidence>
<keyword evidence="1" id="KW-1133">Transmembrane helix</keyword>
<feature type="transmembrane region" description="Helical" evidence="1">
    <location>
        <begin position="82"/>
        <end position="103"/>
    </location>
</feature>
<gene>
    <name evidence="3" type="ORF">HELGO_WM1748</name>
</gene>
<dbReference type="AlphaFoldDB" id="A0A6S6TDR0"/>
<organism evidence="3">
    <name type="scientific">uncultured Sulfurovum sp</name>
    <dbReference type="NCBI Taxonomy" id="269237"/>
    <lineage>
        <taxon>Bacteria</taxon>
        <taxon>Pseudomonadati</taxon>
        <taxon>Campylobacterota</taxon>
        <taxon>Epsilonproteobacteria</taxon>
        <taxon>Campylobacterales</taxon>
        <taxon>Sulfurovaceae</taxon>
        <taxon>Sulfurovum</taxon>
        <taxon>environmental samples</taxon>
    </lineage>
</organism>
<accession>A0A6S6TDR0</accession>
<feature type="transmembrane region" description="Helical" evidence="1">
    <location>
        <begin position="109"/>
        <end position="126"/>
    </location>
</feature>
<reference evidence="3" key="1">
    <citation type="submission" date="2020-01" db="EMBL/GenBank/DDBJ databases">
        <authorList>
            <person name="Meier V. D."/>
            <person name="Meier V D."/>
        </authorList>
    </citation>
    <scope>NUCLEOTIDE SEQUENCE</scope>
    <source>
        <strain evidence="3">HLG_WM_MAG_04</strain>
    </source>
</reference>
<dbReference type="InterPro" id="IPR002109">
    <property type="entry name" value="Glutaredoxin"/>
</dbReference>
<proteinExistence type="predicted"/>
<dbReference type="Gene3D" id="3.40.30.10">
    <property type="entry name" value="Glutaredoxin"/>
    <property type="match status" value="1"/>
</dbReference>
<feature type="transmembrane region" description="Helical" evidence="1">
    <location>
        <begin position="131"/>
        <end position="151"/>
    </location>
</feature>
<keyword evidence="1" id="KW-0812">Transmembrane</keyword>
<dbReference type="Pfam" id="PF00462">
    <property type="entry name" value="Glutaredoxin"/>
    <property type="match status" value="1"/>
</dbReference>
<feature type="transmembrane region" description="Helical" evidence="1">
    <location>
        <begin position="57"/>
        <end position="75"/>
    </location>
</feature>
<dbReference type="SUPFAM" id="SSF52833">
    <property type="entry name" value="Thioredoxin-like"/>
    <property type="match status" value="1"/>
</dbReference>
<sequence length="281" mass="31319">MKKLGFIVTPLLFLLYIVIETYLKLNASSLCTSSQPSEPSGCELAGALLNFDAIYLNYFGILAALTILILGILSYKKIIPEILFFVVLISSVLFETIMLGYQYFASPEMCKFCMGIYAFLIITLFLASRKYFLLTIPAIISLVIALSWLAIPQSTTFVKKDGTYLLQSESCPHCKKVKDYMKENNIDYTKIDIGKIEAQHFATFLNFKTIPILITKEGKNIKIINGDKDIIASYETISTGEITIEESVSIDTAFNVVEEEGCGFASLQTIVTEAESDCTKK</sequence>
<feature type="domain" description="Glutaredoxin" evidence="2">
    <location>
        <begin position="167"/>
        <end position="213"/>
    </location>
</feature>
<evidence type="ECO:0000259" key="2">
    <source>
        <dbReference type="Pfam" id="PF00462"/>
    </source>
</evidence>
<protein>
    <recommendedName>
        <fullName evidence="2">Glutaredoxin domain-containing protein</fullName>
    </recommendedName>
</protein>